<dbReference type="PANTHER" id="PTHR43179">
    <property type="entry name" value="RHAMNOSYLTRANSFERASE WBBL"/>
    <property type="match status" value="1"/>
</dbReference>
<dbReference type="Proteomes" id="UP000006008">
    <property type="component" value="Unassembled WGS sequence"/>
</dbReference>
<dbReference type="STRING" id="742725.HMPREF9450_00598"/>
<feature type="domain" description="Glycosyltransferase 2-like" evidence="4">
    <location>
        <begin position="11"/>
        <end position="111"/>
    </location>
</feature>
<dbReference type="Gene3D" id="3.90.550.10">
    <property type="entry name" value="Spore Coat Polysaccharide Biosynthesis Protein SpsA, Chain A"/>
    <property type="match status" value="1"/>
</dbReference>
<evidence type="ECO:0000256" key="1">
    <source>
        <dbReference type="ARBA" id="ARBA00006739"/>
    </source>
</evidence>
<dbReference type="InterPro" id="IPR029044">
    <property type="entry name" value="Nucleotide-diphossugar_trans"/>
</dbReference>
<reference evidence="5 6" key="1">
    <citation type="submission" date="2011-08" db="EMBL/GenBank/DDBJ databases">
        <title>The Genome Sequence of Alistipes indistinctus YIT 12060.</title>
        <authorList>
            <consortium name="The Broad Institute Genome Sequencing Platform"/>
            <person name="Earl A."/>
            <person name="Ward D."/>
            <person name="Feldgarden M."/>
            <person name="Gevers D."/>
            <person name="Morotomi M."/>
            <person name="Young S.K."/>
            <person name="Zeng Q."/>
            <person name="Gargeya S."/>
            <person name="Fitzgerald M."/>
            <person name="Haas B."/>
            <person name="Abouelleil A."/>
            <person name="Alvarado L."/>
            <person name="Arachchi H.M."/>
            <person name="Berlin A."/>
            <person name="Brown A."/>
            <person name="Chapman S.B."/>
            <person name="Chen Z."/>
            <person name="Dunbar C."/>
            <person name="Freedman E."/>
            <person name="Gearin G."/>
            <person name="Gellesch M."/>
            <person name="Goldberg J."/>
            <person name="Griggs A."/>
            <person name="Gujja S."/>
            <person name="Heiman D."/>
            <person name="Howarth C."/>
            <person name="Larson L."/>
            <person name="Lui A."/>
            <person name="MacDonald P.J.P."/>
            <person name="Montmayeur A."/>
            <person name="Murphy C."/>
            <person name="Neiman D."/>
            <person name="Pearson M."/>
            <person name="Priest M."/>
            <person name="Roberts A."/>
            <person name="Saif S."/>
            <person name="Shea T."/>
            <person name="Shenoy N."/>
            <person name="Sisk P."/>
            <person name="Stolte C."/>
            <person name="Sykes S."/>
            <person name="Wortman J."/>
            <person name="Nusbaum C."/>
            <person name="Birren B."/>
        </authorList>
    </citation>
    <scope>NUCLEOTIDE SEQUENCE [LARGE SCALE GENOMIC DNA]</scope>
    <source>
        <strain evidence="5 6">YIT 12060</strain>
    </source>
</reference>
<keyword evidence="2" id="KW-0328">Glycosyltransferase</keyword>
<evidence type="ECO:0000313" key="6">
    <source>
        <dbReference type="Proteomes" id="UP000006008"/>
    </source>
</evidence>
<dbReference type="HOGENOM" id="CLU_023845_3_0_10"/>
<proteinExistence type="inferred from homology"/>
<keyword evidence="3" id="KW-0808">Transferase</keyword>
<name>G5H6N8_9BACT</name>
<dbReference type="CDD" id="cd04186">
    <property type="entry name" value="GT_2_like_c"/>
    <property type="match status" value="1"/>
</dbReference>
<dbReference type="EMBL" id="ADLD01000008">
    <property type="protein sequence ID" value="EHB92885.1"/>
    <property type="molecule type" value="Genomic_DNA"/>
</dbReference>
<evidence type="ECO:0000259" key="4">
    <source>
        <dbReference type="Pfam" id="PF00535"/>
    </source>
</evidence>
<dbReference type="SUPFAM" id="SSF53448">
    <property type="entry name" value="Nucleotide-diphospho-sugar transferases"/>
    <property type="match status" value="1"/>
</dbReference>
<dbReference type="RefSeq" id="WP_009133404.1">
    <property type="nucleotide sequence ID" value="NZ_CP102250.1"/>
</dbReference>
<organism evidence="5 6">
    <name type="scientific">Alistipes indistinctus YIT 12060</name>
    <dbReference type="NCBI Taxonomy" id="742725"/>
    <lineage>
        <taxon>Bacteria</taxon>
        <taxon>Pseudomonadati</taxon>
        <taxon>Bacteroidota</taxon>
        <taxon>Bacteroidia</taxon>
        <taxon>Bacteroidales</taxon>
        <taxon>Rikenellaceae</taxon>
        <taxon>Alistipes</taxon>
    </lineage>
</organism>
<comment type="caution">
    <text evidence="5">The sequence shown here is derived from an EMBL/GenBank/DDBJ whole genome shotgun (WGS) entry which is preliminary data.</text>
</comment>
<dbReference type="GeneID" id="92816389"/>
<sequence length="306" mass="34404">MISPNVNIYTIIVTYNGMRWADACFGSLRGSTVPLHTVVVDNGSTDGTPQRIAERFPEVHLIRSDENLGFGRGNNAGIRYALGQGATHFFLLNQDAWIYPDTVERLLGAEDDRSGILSPVHLDGSAERMDEAFKRYLFGDAAATRDDGLLLGGLTSPREARFINAAAWLLPLRTIEVVGGFDPLFLHYGEDNNYCQRVLHQSLTIRVVPQALVCHDRKSAARPLRNAWVGRYLLITYADPRFSPWQATRRTLRRQAATLARVPYYLLRGDGKSASEILKAYRTLLRRRNEILKSKHTNASRGAHWL</sequence>
<dbReference type="eggNOG" id="COG1216">
    <property type="taxonomic scope" value="Bacteria"/>
</dbReference>
<dbReference type="Pfam" id="PF00535">
    <property type="entry name" value="Glycos_transf_2"/>
    <property type="match status" value="1"/>
</dbReference>
<evidence type="ECO:0000313" key="5">
    <source>
        <dbReference type="EMBL" id="EHB92885.1"/>
    </source>
</evidence>
<dbReference type="PANTHER" id="PTHR43179:SF12">
    <property type="entry name" value="GALACTOFURANOSYLTRANSFERASE GLFT2"/>
    <property type="match status" value="1"/>
</dbReference>
<accession>G5H6N8</accession>
<dbReference type="PATRIC" id="fig|742725.3.peg.649"/>
<dbReference type="AlphaFoldDB" id="G5H6N8"/>
<keyword evidence="6" id="KW-1185">Reference proteome</keyword>
<gene>
    <name evidence="5" type="ORF">HMPREF9450_00598</name>
</gene>
<comment type="similarity">
    <text evidence="1">Belongs to the glycosyltransferase 2 family.</text>
</comment>
<dbReference type="GO" id="GO:0016757">
    <property type="term" value="F:glycosyltransferase activity"/>
    <property type="evidence" value="ECO:0007669"/>
    <property type="project" value="UniProtKB-KW"/>
</dbReference>
<evidence type="ECO:0000256" key="3">
    <source>
        <dbReference type="ARBA" id="ARBA00022679"/>
    </source>
</evidence>
<evidence type="ECO:0000256" key="2">
    <source>
        <dbReference type="ARBA" id="ARBA00022676"/>
    </source>
</evidence>
<dbReference type="InterPro" id="IPR001173">
    <property type="entry name" value="Glyco_trans_2-like"/>
</dbReference>
<protein>
    <recommendedName>
        <fullName evidence="4">Glycosyltransferase 2-like domain-containing protein</fullName>
    </recommendedName>
</protein>